<dbReference type="EMBL" id="BRZM01000019">
    <property type="protein sequence ID" value="GLD54233.1"/>
    <property type="molecule type" value="Genomic_DNA"/>
</dbReference>
<keyword evidence="2" id="KW-0732">Signal</keyword>
<reference evidence="4" key="1">
    <citation type="submission" date="2022-08" db="EMBL/GenBank/DDBJ databases">
        <title>Genome sequencing of akame (Lates japonicus).</title>
        <authorList>
            <person name="Hashiguchi Y."/>
            <person name="Takahashi H."/>
        </authorList>
    </citation>
    <scope>NUCLEOTIDE SEQUENCE</scope>
    <source>
        <strain evidence="4">Kochi</strain>
    </source>
</reference>
<dbReference type="PROSITE" id="PS50958">
    <property type="entry name" value="SMB_2"/>
    <property type="match status" value="1"/>
</dbReference>
<dbReference type="InterPro" id="IPR001212">
    <property type="entry name" value="Somatomedin_B_dom"/>
</dbReference>
<dbReference type="PROSITE" id="PS00524">
    <property type="entry name" value="SMB_1"/>
    <property type="match status" value="1"/>
</dbReference>
<feature type="domain" description="SMB" evidence="3">
    <location>
        <begin position="38"/>
        <end position="86"/>
    </location>
</feature>
<evidence type="ECO:0000313" key="4">
    <source>
        <dbReference type="EMBL" id="GLD54233.1"/>
    </source>
</evidence>
<dbReference type="InterPro" id="IPR056801">
    <property type="entry name" value="SBSPON_C"/>
</dbReference>
<proteinExistence type="predicted"/>
<dbReference type="Proteomes" id="UP001279410">
    <property type="component" value="Unassembled WGS sequence"/>
</dbReference>
<accession>A0AAD3MHJ6</accession>
<gene>
    <name evidence="4" type="ORF">AKAME5_000688400</name>
</gene>
<feature type="signal peptide" evidence="2">
    <location>
        <begin position="1"/>
        <end position="32"/>
    </location>
</feature>
<dbReference type="AlphaFoldDB" id="A0AAD3MHJ6"/>
<dbReference type="PANTHER" id="PTHR20920">
    <property type="entry name" value="RPE-SPONDIN"/>
    <property type="match status" value="1"/>
</dbReference>
<protein>
    <submittedName>
        <fullName evidence="4">Somatomedin-B and thrombospondin type-1 domain-containing protein-like isoform X2</fullName>
    </submittedName>
</protein>
<comment type="caution">
    <text evidence="4">The sequence shown here is derived from an EMBL/GenBank/DDBJ whole genome shotgun (WGS) entry which is preliminary data.</text>
</comment>
<dbReference type="SMART" id="SM00201">
    <property type="entry name" value="SO"/>
    <property type="match status" value="1"/>
</dbReference>
<evidence type="ECO:0000313" key="5">
    <source>
        <dbReference type="Proteomes" id="UP001279410"/>
    </source>
</evidence>
<organism evidence="4 5">
    <name type="scientific">Lates japonicus</name>
    <name type="common">Japanese lates</name>
    <dbReference type="NCBI Taxonomy" id="270547"/>
    <lineage>
        <taxon>Eukaryota</taxon>
        <taxon>Metazoa</taxon>
        <taxon>Chordata</taxon>
        <taxon>Craniata</taxon>
        <taxon>Vertebrata</taxon>
        <taxon>Euteleostomi</taxon>
        <taxon>Actinopterygii</taxon>
        <taxon>Neopterygii</taxon>
        <taxon>Teleostei</taxon>
        <taxon>Neoteleostei</taxon>
        <taxon>Acanthomorphata</taxon>
        <taxon>Carangaria</taxon>
        <taxon>Carangaria incertae sedis</taxon>
        <taxon>Centropomidae</taxon>
        <taxon>Lates</taxon>
    </lineage>
</organism>
<evidence type="ECO:0000256" key="2">
    <source>
        <dbReference type="SAM" id="SignalP"/>
    </source>
</evidence>
<sequence length="201" mass="22697">MGAHGWSSARLGFVVCGYLAFFCGEIIPGAEAGCRERESPNCCTGRNNECFEYTKRKTVCYCDTYCQKTRDCCEDYQRVCQISEVAKILPDSFKRNFKDPWRRPHMLMKEEKASYCVYLRVKQASAACKLKLWSAQLVRERLVCAECQSDAMSKSDRCGGDGLESTRTFWSAASVPGCHGSWVRESSSEGCRCPPYSVLFV</sequence>
<evidence type="ECO:0000256" key="1">
    <source>
        <dbReference type="ARBA" id="ARBA00023157"/>
    </source>
</evidence>
<dbReference type="PANTHER" id="PTHR20920:SF6">
    <property type="entry name" value="SOMATOMEDIN B AND THROMBOSPONDIN TYPE 1 DOMAIN CONTAINING"/>
    <property type="match status" value="1"/>
</dbReference>
<feature type="chain" id="PRO_5042030274" evidence="2">
    <location>
        <begin position="33"/>
        <end position="201"/>
    </location>
</feature>
<dbReference type="Pfam" id="PF01033">
    <property type="entry name" value="Somatomedin_B"/>
    <property type="match status" value="1"/>
</dbReference>
<dbReference type="InterPro" id="IPR039942">
    <property type="entry name" value="SBSPO"/>
</dbReference>
<keyword evidence="5" id="KW-1185">Reference proteome</keyword>
<dbReference type="Pfam" id="PF25031">
    <property type="entry name" value="SBSPON_C"/>
    <property type="match status" value="1"/>
</dbReference>
<name>A0AAD3MHJ6_LATJO</name>
<evidence type="ECO:0000259" key="3">
    <source>
        <dbReference type="PROSITE" id="PS50958"/>
    </source>
</evidence>
<keyword evidence="1" id="KW-1015">Disulfide bond</keyword>